<sequence length="146" mass="16710">MKKLIAILFAIMIIVSCNSQKVYSDFDISYSKSGGYAPIYENLLIKGNDVHYSFEGQEKKIKTNFKLTAEEIQNLNQILTQNNFRHIAEDHKKVYDRVAVSINVKNGENSANKTDAGMIMPQYKKNWDQVVDAFQQIISKNVKNSQ</sequence>
<dbReference type="PROSITE" id="PS51257">
    <property type="entry name" value="PROKAR_LIPOPROTEIN"/>
    <property type="match status" value="1"/>
</dbReference>
<evidence type="ECO:0000313" key="2">
    <source>
        <dbReference type="Proteomes" id="UP001208649"/>
    </source>
</evidence>
<evidence type="ECO:0000313" key="1">
    <source>
        <dbReference type="EMBL" id="MCU7619009.1"/>
    </source>
</evidence>
<protein>
    <recommendedName>
        <fullName evidence="3">Lipoprotein</fullName>
    </recommendedName>
</protein>
<dbReference type="EMBL" id="JAOTEM010000005">
    <property type="protein sequence ID" value="MCU7619009.1"/>
    <property type="molecule type" value="Genomic_DNA"/>
</dbReference>
<dbReference type="RefSeq" id="WP_263004570.1">
    <property type="nucleotide sequence ID" value="NZ_JAOTEM010000005.1"/>
</dbReference>
<accession>A0ABT2WC77</accession>
<reference evidence="2" key="1">
    <citation type="submission" date="2023-07" db="EMBL/GenBank/DDBJ databases">
        <title>Chryseobacterium sp. strain PBS4-4 Genome sequencing and assembly.</title>
        <authorList>
            <person name="Jung Y."/>
        </authorList>
    </citation>
    <scope>NUCLEOTIDE SEQUENCE [LARGE SCALE GENOMIC DNA]</scope>
    <source>
        <strain evidence="2">PBS4-4</strain>
    </source>
</reference>
<name>A0ABT2WC77_9FLAO</name>
<keyword evidence="2" id="KW-1185">Reference proteome</keyword>
<comment type="caution">
    <text evidence="1">The sequence shown here is derived from an EMBL/GenBank/DDBJ whole genome shotgun (WGS) entry which is preliminary data.</text>
</comment>
<dbReference type="Proteomes" id="UP001208649">
    <property type="component" value="Unassembled WGS sequence"/>
</dbReference>
<evidence type="ECO:0008006" key="3">
    <source>
        <dbReference type="Google" id="ProtNLM"/>
    </source>
</evidence>
<proteinExistence type="predicted"/>
<organism evidence="1 2">
    <name type="scientific">Chryseobacterium edaphi</name>
    <dbReference type="NCBI Taxonomy" id="2976532"/>
    <lineage>
        <taxon>Bacteria</taxon>
        <taxon>Pseudomonadati</taxon>
        <taxon>Bacteroidota</taxon>
        <taxon>Flavobacteriia</taxon>
        <taxon>Flavobacteriales</taxon>
        <taxon>Weeksellaceae</taxon>
        <taxon>Chryseobacterium group</taxon>
        <taxon>Chryseobacterium</taxon>
    </lineage>
</organism>
<gene>
    <name evidence="1" type="ORF">NZ698_17665</name>
</gene>